<dbReference type="SUPFAM" id="SSF53335">
    <property type="entry name" value="S-adenosyl-L-methionine-dependent methyltransferases"/>
    <property type="match status" value="1"/>
</dbReference>
<dbReference type="InterPro" id="IPR041698">
    <property type="entry name" value="Methyltransf_25"/>
</dbReference>
<sequence length="192" mass="21816">MNGWTKRYYDEAYLRRWPLGQPDEAILKNARFLLQELRIGEGDTLLDVGCGRGRYSLAFAKSGIRVTALDASDVLLSEASRLAHEMALSVEWIVGDVRRIPFENDFDGATLVDAFGFFEDDSENQEVIGQISKALKPDARLVLVVVNGQRIINSFRTVDREKRGSLSIEINRELLSRPPGMREVLRFRTERV</sequence>
<dbReference type="InterPro" id="IPR029063">
    <property type="entry name" value="SAM-dependent_MTases_sf"/>
</dbReference>
<dbReference type="Proteomes" id="UP000315525">
    <property type="component" value="Unassembled WGS sequence"/>
</dbReference>
<feature type="domain" description="Methyltransferase" evidence="2">
    <location>
        <begin position="46"/>
        <end position="138"/>
    </location>
</feature>
<comment type="caution">
    <text evidence="3">The sequence shown here is derived from an EMBL/GenBank/DDBJ whole genome shotgun (WGS) entry which is preliminary data.</text>
</comment>
<evidence type="ECO:0000313" key="3">
    <source>
        <dbReference type="EMBL" id="TET44835.1"/>
    </source>
</evidence>
<dbReference type="EMBL" id="SOJN01000108">
    <property type="protein sequence ID" value="TET44835.1"/>
    <property type="molecule type" value="Genomic_DNA"/>
</dbReference>
<dbReference type="GO" id="GO:0032259">
    <property type="term" value="P:methylation"/>
    <property type="evidence" value="ECO:0007669"/>
    <property type="project" value="UniProtKB-KW"/>
</dbReference>
<dbReference type="Pfam" id="PF13649">
    <property type="entry name" value="Methyltransf_25"/>
    <property type="match status" value="1"/>
</dbReference>
<gene>
    <name evidence="3" type="ORF">E3J62_09270</name>
</gene>
<evidence type="ECO:0000256" key="1">
    <source>
        <dbReference type="ARBA" id="ARBA00022679"/>
    </source>
</evidence>
<reference evidence="3 4" key="1">
    <citation type="submission" date="2019-03" db="EMBL/GenBank/DDBJ databases">
        <title>Metabolic potential of uncultured bacteria and archaea associated with petroleum seepage in deep-sea sediments.</title>
        <authorList>
            <person name="Dong X."/>
            <person name="Hubert C."/>
        </authorList>
    </citation>
    <scope>NUCLEOTIDE SEQUENCE [LARGE SCALE GENOMIC DNA]</scope>
    <source>
        <strain evidence="3">E44_bin18</strain>
    </source>
</reference>
<accession>A0A523UQU4</accession>
<dbReference type="Gene3D" id="3.40.50.150">
    <property type="entry name" value="Vaccinia Virus protein VP39"/>
    <property type="match status" value="1"/>
</dbReference>
<dbReference type="CDD" id="cd02440">
    <property type="entry name" value="AdoMet_MTases"/>
    <property type="match status" value="1"/>
</dbReference>
<dbReference type="AlphaFoldDB" id="A0A523UQU4"/>
<keyword evidence="3" id="KW-0489">Methyltransferase</keyword>
<dbReference type="PANTHER" id="PTHR43861">
    <property type="entry name" value="TRANS-ACONITATE 2-METHYLTRANSFERASE-RELATED"/>
    <property type="match status" value="1"/>
</dbReference>
<name>A0A523UQU4_UNCT6</name>
<proteinExistence type="predicted"/>
<protein>
    <submittedName>
        <fullName evidence="3">Class I SAM-dependent methyltransferase</fullName>
    </submittedName>
</protein>
<keyword evidence="1 3" id="KW-0808">Transferase</keyword>
<organism evidence="3 4">
    <name type="scientific">candidate division TA06 bacterium</name>
    <dbReference type="NCBI Taxonomy" id="2250710"/>
    <lineage>
        <taxon>Bacteria</taxon>
        <taxon>Bacteria division TA06</taxon>
    </lineage>
</organism>
<evidence type="ECO:0000313" key="4">
    <source>
        <dbReference type="Proteomes" id="UP000315525"/>
    </source>
</evidence>
<evidence type="ECO:0000259" key="2">
    <source>
        <dbReference type="Pfam" id="PF13649"/>
    </source>
</evidence>
<dbReference type="GO" id="GO:0008168">
    <property type="term" value="F:methyltransferase activity"/>
    <property type="evidence" value="ECO:0007669"/>
    <property type="project" value="UniProtKB-KW"/>
</dbReference>